<sequence length="123" mass="14516">MKICIIDDDKIYQLLMRKLISKIDANITVKVFCNGEDAFNFYKENTCTSEIILLDINMPKMNGWKFLDNIEEKKFKNSKIYLTTSSIAYSDKEKAKKYSIIEDYLVKPLTKEKIRELIKPYII</sequence>
<dbReference type="Proteomes" id="UP000184225">
    <property type="component" value="Unassembled WGS sequence"/>
</dbReference>
<keyword evidence="1 2" id="KW-0597">Phosphoprotein</keyword>
<dbReference type="CDD" id="cd17546">
    <property type="entry name" value="REC_hyHK_CKI1_RcsC-like"/>
    <property type="match status" value="1"/>
</dbReference>
<evidence type="ECO:0000256" key="2">
    <source>
        <dbReference type="PROSITE-ProRule" id="PRU00169"/>
    </source>
</evidence>
<dbReference type="Pfam" id="PF00072">
    <property type="entry name" value="Response_reg"/>
    <property type="match status" value="1"/>
</dbReference>
<dbReference type="Gene3D" id="3.40.50.2300">
    <property type="match status" value="1"/>
</dbReference>
<dbReference type="STRING" id="579105.SAMN04488096_10347"/>
<keyword evidence="5" id="KW-1185">Reference proteome</keyword>
<dbReference type="EMBL" id="FQYY01000003">
    <property type="protein sequence ID" value="SHI61696.1"/>
    <property type="molecule type" value="Genomic_DNA"/>
</dbReference>
<evidence type="ECO:0000313" key="5">
    <source>
        <dbReference type="Proteomes" id="UP000184225"/>
    </source>
</evidence>
<dbReference type="OrthoDB" id="673128at2"/>
<dbReference type="GO" id="GO:0000160">
    <property type="term" value="P:phosphorelay signal transduction system"/>
    <property type="evidence" value="ECO:0007669"/>
    <property type="project" value="InterPro"/>
</dbReference>
<dbReference type="RefSeq" id="WP_073148849.1">
    <property type="nucleotide sequence ID" value="NZ_FQYY01000003.1"/>
</dbReference>
<accession>A0A1M6CL09</accession>
<dbReference type="AlphaFoldDB" id="A0A1M6CL09"/>
<evidence type="ECO:0000259" key="3">
    <source>
        <dbReference type="PROSITE" id="PS50110"/>
    </source>
</evidence>
<dbReference type="PANTHER" id="PTHR44591">
    <property type="entry name" value="STRESS RESPONSE REGULATOR PROTEIN 1"/>
    <property type="match status" value="1"/>
</dbReference>
<evidence type="ECO:0000313" key="4">
    <source>
        <dbReference type="EMBL" id="SHI61696.1"/>
    </source>
</evidence>
<dbReference type="PROSITE" id="PS50110">
    <property type="entry name" value="RESPONSE_REGULATORY"/>
    <property type="match status" value="1"/>
</dbReference>
<dbReference type="PANTHER" id="PTHR44591:SF3">
    <property type="entry name" value="RESPONSE REGULATORY DOMAIN-CONTAINING PROTEIN"/>
    <property type="match status" value="1"/>
</dbReference>
<evidence type="ECO:0000256" key="1">
    <source>
        <dbReference type="ARBA" id="ARBA00022553"/>
    </source>
</evidence>
<dbReference type="InterPro" id="IPR011006">
    <property type="entry name" value="CheY-like_superfamily"/>
</dbReference>
<name>A0A1M6CL09_9FLAO</name>
<dbReference type="InterPro" id="IPR001789">
    <property type="entry name" value="Sig_transdc_resp-reg_receiver"/>
</dbReference>
<dbReference type="SUPFAM" id="SSF52172">
    <property type="entry name" value="CheY-like"/>
    <property type="match status" value="1"/>
</dbReference>
<reference evidence="4 5" key="1">
    <citation type="submission" date="2016-11" db="EMBL/GenBank/DDBJ databases">
        <authorList>
            <person name="Jaros S."/>
            <person name="Januszkiewicz K."/>
            <person name="Wedrychowicz H."/>
        </authorList>
    </citation>
    <scope>NUCLEOTIDE SEQUENCE [LARGE SCALE GENOMIC DNA]</scope>
    <source>
        <strain evidence="4 5">DSM 21425</strain>
    </source>
</reference>
<dbReference type="SMART" id="SM00448">
    <property type="entry name" value="REC"/>
    <property type="match status" value="1"/>
</dbReference>
<dbReference type="InterPro" id="IPR050595">
    <property type="entry name" value="Bact_response_regulator"/>
</dbReference>
<gene>
    <name evidence="4" type="ORF">SAMN04488096_10347</name>
</gene>
<feature type="modified residue" description="4-aspartylphosphate" evidence="2">
    <location>
        <position position="55"/>
    </location>
</feature>
<protein>
    <submittedName>
        <fullName evidence="4">Response regulator receiver domain-containing protein</fullName>
    </submittedName>
</protein>
<proteinExistence type="predicted"/>
<organism evidence="4 5">
    <name type="scientific">Mesonia phycicola</name>
    <dbReference type="NCBI Taxonomy" id="579105"/>
    <lineage>
        <taxon>Bacteria</taxon>
        <taxon>Pseudomonadati</taxon>
        <taxon>Bacteroidota</taxon>
        <taxon>Flavobacteriia</taxon>
        <taxon>Flavobacteriales</taxon>
        <taxon>Flavobacteriaceae</taxon>
        <taxon>Mesonia</taxon>
    </lineage>
</organism>
<feature type="domain" description="Response regulatory" evidence="3">
    <location>
        <begin position="2"/>
        <end position="122"/>
    </location>
</feature>